<name>A0AAT9JAJ5_9VIRU</name>
<organism evidence="3">
    <name type="scientific">Nitrosopumilaceae spindle-shaped virus</name>
    <dbReference type="NCBI Taxonomy" id="3065433"/>
    <lineage>
        <taxon>Viruses</taxon>
    </lineage>
</organism>
<feature type="region of interest" description="Disordered" evidence="1">
    <location>
        <begin position="104"/>
        <end position="133"/>
    </location>
</feature>
<proteinExistence type="predicted"/>
<reference evidence="3" key="2">
    <citation type="submission" date="2024-03" db="EMBL/GenBank/DDBJ databases">
        <authorList>
            <person name="Ni Y."/>
            <person name="Xu T."/>
            <person name="Yan S."/>
            <person name="Chen L."/>
            <person name="Wang Y."/>
        </authorList>
    </citation>
    <scope>NUCLEOTIDE SEQUENCE</scope>
    <source>
        <strain evidence="3">NTT1</strain>
        <strain evidence="2">NTT2</strain>
    </source>
</reference>
<feature type="region of interest" description="Disordered" evidence="1">
    <location>
        <begin position="625"/>
        <end position="654"/>
    </location>
</feature>
<feature type="compositionally biased region" description="Polar residues" evidence="1">
    <location>
        <begin position="364"/>
        <end position="373"/>
    </location>
</feature>
<feature type="compositionally biased region" description="Basic and acidic residues" evidence="1">
    <location>
        <begin position="61"/>
        <end position="74"/>
    </location>
</feature>
<accession>A0AAT9JAJ5</accession>
<feature type="region of interest" description="Disordered" evidence="1">
    <location>
        <begin position="353"/>
        <end position="510"/>
    </location>
</feature>
<dbReference type="EMBL" id="BK067783">
    <property type="protein sequence ID" value="DBA51724.1"/>
    <property type="molecule type" value="Genomic_DNA"/>
</dbReference>
<evidence type="ECO:0000313" key="2">
    <source>
        <dbReference type="EMBL" id="DBA51724.1"/>
    </source>
</evidence>
<feature type="compositionally biased region" description="Gly residues" evidence="1">
    <location>
        <begin position="386"/>
        <end position="401"/>
    </location>
</feature>
<evidence type="ECO:0000313" key="3">
    <source>
        <dbReference type="EMBL" id="DBA52177.1"/>
    </source>
</evidence>
<reference evidence="3" key="1">
    <citation type="journal article" date="2024" name="Environ. Microbiol. Rep.">
        <title>Hiding in plain sight: The discovery of complete genomes of 11 hypothetical spindle-shaped viruses that putatively infect mesophilic ammonia-oxidizing archaea.</title>
        <authorList>
            <person name="Ni Y."/>
            <person name="Xu T."/>
            <person name="Yan S."/>
            <person name="Chen L."/>
            <person name="Wang Y."/>
        </authorList>
    </citation>
    <scope>NUCLEOTIDE SEQUENCE</scope>
    <source>
        <strain evidence="3">NTT1</strain>
        <strain evidence="2">NTT2</strain>
    </source>
</reference>
<feature type="compositionally biased region" description="Low complexity" evidence="1">
    <location>
        <begin position="18"/>
        <end position="36"/>
    </location>
</feature>
<evidence type="ECO:0000256" key="1">
    <source>
        <dbReference type="SAM" id="MobiDB-lite"/>
    </source>
</evidence>
<feature type="compositionally biased region" description="Basic and acidic residues" evidence="1">
    <location>
        <begin position="625"/>
        <end position="637"/>
    </location>
</feature>
<dbReference type="EMBL" id="BK067791">
    <property type="protein sequence ID" value="DBA52177.1"/>
    <property type="molecule type" value="Genomic_DNA"/>
</dbReference>
<feature type="region of interest" description="Disordered" evidence="1">
    <location>
        <begin position="1"/>
        <end position="85"/>
    </location>
</feature>
<feature type="region of interest" description="Disordered" evidence="1">
    <location>
        <begin position="169"/>
        <end position="193"/>
    </location>
</feature>
<sequence length="654" mass="69705">MPDDFSKPPPNRTAEQNAAKQGAQLSAQQQAQRQQQIKSQDVTKTREQAPGAIQSGSEQETFVRQEAAKAEQQKMVEGGYGKGATKDQYAGAREAALKAGSFSYSTQTPASLPSTINKEGKTTVRNQDLYKGAPIQIQKPKEETVTISTPKGSRTVTGEQALISRLKTNYASATPPQQKQSSSTQKTQGTPQSNQINSILRQNLSNKEGQAASDISGKTEPEAVPFLSLKSPIKVSVVPVKAGETFKTRGRGASGAKTGQKVQIIIPEQQGTKEIPATSIIDVLQFAPIGGIGLGGARAALRGTGSIVGTIKSTPEVFKTGQGLERVSSQAITVPKGVKPPEETLLGKVQAAFSKPQPKAETKPPQQFTSTEISLGRGTGKEPEGKGGVLSGKGTGGGTKPSGGTPKETTSRSGQVLQQIEKEKEPKTTTKTTTKTEQINKAITREKEPTTTKARSKVKPETTEEQIPILLTRPPSTRTTPKETRRNPLVPVIPISVPAPPQPKTKPKEEERLGIVDLLQTQKNIQTPKQGTEQTTIFDTLQTQVTRQTPKQTQEPITFSDLVYTEKGGGETPKAGAEFGGLGGNPGLIGKVSSGGSKKNYLGNVPIDDIIGIGKQEELTYKESTIKTRSQAEERRASSGSFVGSPQKGKVKFF</sequence>
<protein>
    <submittedName>
        <fullName evidence="2">ORF25</fullName>
    </submittedName>
    <submittedName>
        <fullName evidence="3">ORF36</fullName>
    </submittedName>
</protein>
<feature type="compositionally biased region" description="Polar residues" evidence="1">
    <location>
        <begin position="104"/>
        <end position="117"/>
    </location>
</feature>
<feature type="compositionally biased region" description="Low complexity" evidence="1">
    <location>
        <begin position="174"/>
        <end position="193"/>
    </location>
</feature>